<evidence type="ECO:0000313" key="3">
    <source>
        <dbReference type="Proteomes" id="UP000031572"/>
    </source>
</evidence>
<comment type="caution">
    <text evidence="2">The sequence shown here is derived from an EMBL/GenBank/DDBJ whole genome shotgun (WGS) entry which is preliminary data.</text>
</comment>
<name>A0A0C1YKS5_9BURK</name>
<evidence type="ECO:0000256" key="1">
    <source>
        <dbReference type="SAM" id="Phobius"/>
    </source>
</evidence>
<dbReference type="STRING" id="709839.TSA66_10235"/>
<evidence type="ECO:0000313" key="2">
    <source>
        <dbReference type="EMBL" id="KIF81102.1"/>
    </source>
</evidence>
<keyword evidence="1" id="KW-0472">Membrane</keyword>
<dbReference type="Proteomes" id="UP000031572">
    <property type="component" value="Unassembled WGS sequence"/>
</dbReference>
<keyword evidence="3" id="KW-1185">Reference proteome</keyword>
<accession>A0A0C1YKS5</accession>
<dbReference type="AlphaFoldDB" id="A0A0C1YKS5"/>
<sequence length="100" mass="10736">MKVGVVKYADTLPEQEKRTAFKSASALWGGAAVNNIMVFMAAPPPFPIIAGLIAGFVTWAHVDEKYRKEDERIAARNRKTGEIAVNNGAMTANGVETSGN</sequence>
<dbReference type="EMBL" id="JWJG01000028">
    <property type="protein sequence ID" value="KIF81102.1"/>
    <property type="molecule type" value="Genomic_DNA"/>
</dbReference>
<keyword evidence="1" id="KW-0812">Transmembrane</keyword>
<protein>
    <submittedName>
        <fullName evidence="2">Uncharacterized protein</fullName>
    </submittedName>
</protein>
<organism evidence="2 3">
    <name type="scientific">Noviherbaspirillum autotrophicum</name>
    <dbReference type="NCBI Taxonomy" id="709839"/>
    <lineage>
        <taxon>Bacteria</taxon>
        <taxon>Pseudomonadati</taxon>
        <taxon>Pseudomonadota</taxon>
        <taxon>Betaproteobacteria</taxon>
        <taxon>Burkholderiales</taxon>
        <taxon>Oxalobacteraceae</taxon>
        <taxon>Noviherbaspirillum</taxon>
    </lineage>
</organism>
<keyword evidence="1" id="KW-1133">Transmembrane helix</keyword>
<proteinExistence type="predicted"/>
<gene>
    <name evidence="2" type="ORF">TSA66_10235</name>
</gene>
<feature type="transmembrane region" description="Helical" evidence="1">
    <location>
        <begin position="46"/>
        <end position="62"/>
    </location>
</feature>
<reference evidence="2 3" key="1">
    <citation type="submission" date="2014-12" db="EMBL/GenBank/DDBJ databases">
        <title>Denitrispirillum autotrophicum gen. nov., sp. nov., Denitrifying, Facultatively Autotrophic Bacteria Isolated from Rice Paddy Soil.</title>
        <authorList>
            <person name="Ishii S."/>
            <person name="Ashida N."/>
            <person name="Ohno H."/>
            <person name="Otsuka S."/>
            <person name="Yokota A."/>
            <person name="Senoo K."/>
        </authorList>
    </citation>
    <scope>NUCLEOTIDE SEQUENCE [LARGE SCALE GENOMIC DNA]</scope>
    <source>
        <strain evidence="2 3">TSA66</strain>
    </source>
</reference>